<protein>
    <submittedName>
        <fullName evidence="2">SpoIID/LytB domain protein</fullName>
    </submittedName>
</protein>
<proteinExistence type="predicted"/>
<dbReference type="STRING" id="926562.Oweho_1456"/>
<dbReference type="KEGG" id="oho:Oweho_1456"/>
<reference evidence="2 3" key="1">
    <citation type="journal article" date="2012" name="Stand. Genomic Sci.">
        <title>Genome sequence of the orange-pigmented seawater bacterium Owenweeksia hongkongensis type strain (UST20020801(T)).</title>
        <authorList>
            <person name="Riedel T."/>
            <person name="Held B."/>
            <person name="Nolan M."/>
            <person name="Lucas S."/>
            <person name="Lapidus A."/>
            <person name="Tice H."/>
            <person name="Del Rio T.G."/>
            <person name="Cheng J.F."/>
            <person name="Han C."/>
            <person name="Tapia R."/>
            <person name="Goodwin L.A."/>
            <person name="Pitluck S."/>
            <person name="Liolios K."/>
            <person name="Mavromatis K."/>
            <person name="Pagani I."/>
            <person name="Ivanova N."/>
            <person name="Mikhailova N."/>
            <person name="Pati A."/>
            <person name="Chen A."/>
            <person name="Palaniappan K."/>
            <person name="Rohde M."/>
            <person name="Tindall B.J."/>
            <person name="Detter J.C."/>
            <person name="Goker M."/>
            <person name="Woyke T."/>
            <person name="Bristow J."/>
            <person name="Eisen J.A."/>
            <person name="Markowitz V."/>
            <person name="Hugenholtz P."/>
            <person name="Klenk H.P."/>
            <person name="Kyrpides N.C."/>
        </authorList>
    </citation>
    <scope>NUCLEOTIDE SEQUENCE</scope>
    <source>
        <strain evidence="3">DSM 17368 / JCM 12287 / NRRL B-23963</strain>
    </source>
</reference>
<sequence length="411" mass="47276">MDRGLRKGQLRLLWKKLERRIMKLKLLILTLFLSPSLWALDVKIRLFSTDNLTSATIIPDTGAYYLIALDDKLRPIDTVLDVFEEEENRKLSIIRYGKDVQAKKGDNNLGIYDAVLIRSKDPKKEFRIYAAGKWRVYHGDLQLRIYDGYVQVVNIVDIEDYVGGVVESEGGHELNPEYFKAQAVLARTFVLRNWNKHIRDGYNLKDDVTSQVYFSKAHYRYSAAIQDAVDCTKDTVIVTYDCEPILGVFHANSGGYTVGSDHAWSKAIEYLKPQRDTFSLNVGSYNWEKTVSKSEFYGYVASKMGVSNDVHLHKAWLNFDQRNGRVAYFEYKGKRLKLTSLRTKFRLRSTYFTVQESGSNLILKGNGYGHGVGLSQDGAMEMDKRGYNYREILKFYFSDVELECIEHLGDS</sequence>
<dbReference type="eggNOG" id="COG2385">
    <property type="taxonomic scope" value="Bacteria"/>
</dbReference>
<evidence type="ECO:0000313" key="2">
    <source>
        <dbReference type="EMBL" id="AEV32452.1"/>
    </source>
</evidence>
<accession>G8R884</accession>
<dbReference type="HOGENOM" id="CLU_668767_0_0_10"/>
<dbReference type="Pfam" id="PF08486">
    <property type="entry name" value="SpoIID"/>
    <property type="match status" value="1"/>
</dbReference>
<keyword evidence="3" id="KW-1185">Reference proteome</keyword>
<evidence type="ECO:0000313" key="3">
    <source>
        <dbReference type="Proteomes" id="UP000005631"/>
    </source>
</evidence>
<evidence type="ECO:0000259" key="1">
    <source>
        <dbReference type="Pfam" id="PF08486"/>
    </source>
</evidence>
<dbReference type="EMBL" id="CP003156">
    <property type="protein sequence ID" value="AEV32452.1"/>
    <property type="molecule type" value="Genomic_DNA"/>
</dbReference>
<dbReference type="Proteomes" id="UP000005631">
    <property type="component" value="Chromosome"/>
</dbReference>
<dbReference type="InterPro" id="IPR013486">
    <property type="entry name" value="SpoIID/LytB"/>
</dbReference>
<dbReference type="InterPro" id="IPR013693">
    <property type="entry name" value="SpoIID/LytB_N"/>
</dbReference>
<organism evidence="2 3">
    <name type="scientific">Owenweeksia hongkongensis (strain DSM 17368 / CIP 108786 / JCM 12287 / NRRL B-23963 / UST20020801)</name>
    <dbReference type="NCBI Taxonomy" id="926562"/>
    <lineage>
        <taxon>Bacteria</taxon>
        <taxon>Pseudomonadati</taxon>
        <taxon>Bacteroidota</taxon>
        <taxon>Flavobacteriia</taxon>
        <taxon>Flavobacteriales</taxon>
        <taxon>Owenweeksiaceae</taxon>
        <taxon>Owenweeksia</taxon>
    </lineage>
</organism>
<dbReference type="AlphaFoldDB" id="G8R884"/>
<name>G8R884_OWEHD</name>
<dbReference type="NCBIfam" id="TIGR02669">
    <property type="entry name" value="SpoIID_LytB"/>
    <property type="match status" value="1"/>
</dbReference>
<feature type="domain" description="Sporulation stage II protein D amidase enhancer LytB N-terminal" evidence="1">
    <location>
        <begin position="147"/>
        <end position="238"/>
    </location>
</feature>
<dbReference type="GO" id="GO:0030435">
    <property type="term" value="P:sporulation resulting in formation of a cellular spore"/>
    <property type="evidence" value="ECO:0007669"/>
    <property type="project" value="InterPro"/>
</dbReference>
<gene>
    <name evidence="2" type="ordered locus">Oweho_1456</name>
</gene>